<dbReference type="RefSeq" id="WP_067940994.1">
    <property type="nucleotide sequence ID" value="NZ_CP014228.1"/>
</dbReference>
<reference evidence="4" key="1">
    <citation type="submission" date="2016-02" db="EMBL/GenBank/DDBJ databases">
        <authorList>
            <person name="Holder M.E."/>
            <person name="Ajami N.J."/>
            <person name="Petrosino J.F."/>
        </authorList>
    </citation>
    <scope>NUCLEOTIDE SEQUENCE [LARGE SCALE GENOMIC DNA]</scope>
    <source>
        <strain evidence="4">CCUG 36733</strain>
    </source>
</reference>
<evidence type="ECO:0000313" key="4">
    <source>
        <dbReference type="Proteomes" id="UP000065220"/>
    </source>
</evidence>
<gene>
    <name evidence="3" type="ORF">AXF14_03870</name>
</gene>
<name>A0A0X8JE05_ACTRD</name>
<dbReference type="InterPro" id="IPR039424">
    <property type="entry name" value="SBP_5"/>
</dbReference>
<dbReference type="GO" id="GO:0043190">
    <property type="term" value="C:ATP-binding cassette (ABC) transporter complex"/>
    <property type="evidence" value="ECO:0007669"/>
    <property type="project" value="InterPro"/>
</dbReference>
<accession>A0A0X8JE05</accession>
<dbReference type="AlphaFoldDB" id="A0A0X8JE05"/>
<dbReference type="GO" id="GO:0042597">
    <property type="term" value="C:periplasmic space"/>
    <property type="evidence" value="ECO:0007669"/>
    <property type="project" value="UniProtKB-ARBA"/>
</dbReference>
<dbReference type="STRING" id="111015.AXF14_03870"/>
<dbReference type="InterPro" id="IPR030678">
    <property type="entry name" value="Peptide/Ni-bd"/>
</dbReference>
<dbReference type="Pfam" id="PF00496">
    <property type="entry name" value="SBP_bac_5"/>
    <property type="match status" value="1"/>
</dbReference>
<keyword evidence="4" id="KW-1185">Reference proteome</keyword>
<evidence type="ECO:0000259" key="2">
    <source>
        <dbReference type="Pfam" id="PF00496"/>
    </source>
</evidence>
<sequence>MSLTSSPTRRSFLGGTCMAAVAATLAACGANSGSSSTSASAGATALYTATGGTVTVLTSATDVNWDPAKSQPVAIRELGLVHRRLTTWNLQDGKEVALVADLATDTGTASDDGLTWTYTLKDDIAFEDGTPITSAHVKYGLERSFAPALAGGLGYHKRLLAGAEGYEGPYDGQHLDSIETPDDKTIVFHLERVDADWPWIAATPAFAPVPEDKDDPQTYASHPVASGPYKVTSYTQGSSVTLERNTSWSQATDPVRLALPDSIVWQLAQDESTVSQRLIADSGDDKSAFGADFVSAAALAQVTANAGAKARLATSTEGGPLQYLAINTERVTDLEVRQAISYAVDKAAVVSAVGGEAGALAATTYTIPGIPGREEYDLYPHDAAKAKSLLEGKQVDELVLLVKNETAPQAMAEAVAQSLTEAGLTVRIDAVASDAFYARGTQGDGSTYDLAIGMWNPDYPSAAAMIQPLFASSEIGSGGHNMSRFSDAEVDAAIDAAQSDLDAATAQDAWAALDKQIAEQAPVVPLAYRHNSFLHGSKVTNFFVAPYPSLPNYLVIGLTA</sequence>
<protein>
    <submittedName>
        <fullName evidence="3">ABC transporter substrate-binding protein</fullName>
    </submittedName>
</protein>
<feature type="signal peptide" evidence="1">
    <location>
        <begin position="1"/>
        <end position="22"/>
    </location>
</feature>
<dbReference type="PROSITE" id="PS51318">
    <property type="entry name" value="TAT"/>
    <property type="match status" value="1"/>
</dbReference>
<dbReference type="KEGG" id="ard:AXF14_03870"/>
<proteinExistence type="predicted"/>
<dbReference type="EMBL" id="CP014228">
    <property type="protein sequence ID" value="AMD86891.1"/>
    <property type="molecule type" value="Genomic_DNA"/>
</dbReference>
<feature type="domain" description="Solute-binding protein family 5" evidence="2">
    <location>
        <begin position="98"/>
        <end position="475"/>
    </location>
</feature>
<dbReference type="OrthoDB" id="9801912at2"/>
<dbReference type="SUPFAM" id="SSF53850">
    <property type="entry name" value="Periplasmic binding protein-like II"/>
    <property type="match status" value="1"/>
</dbReference>
<dbReference type="CDD" id="cd08506">
    <property type="entry name" value="PBP2_clavulanate_OppA2"/>
    <property type="match status" value="1"/>
</dbReference>
<dbReference type="PIRSF" id="PIRSF002741">
    <property type="entry name" value="MppA"/>
    <property type="match status" value="1"/>
</dbReference>
<dbReference type="Proteomes" id="UP000065220">
    <property type="component" value="Chromosome"/>
</dbReference>
<keyword evidence="1" id="KW-0732">Signal</keyword>
<dbReference type="Gene3D" id="3.10.105.10">
    <property type="entry name" value="Dipeptide-binding Protein, Domain 3"/>
    <property type="match status" value="1"/>
</dbReference>
<dbReference type="PANTHER" id="PTHR30290">
    <property type="entry name" value="PERIPLASMIC BINDING COMPONENT OF ABC TRANSPORTER"/>
    <property type="match status" value="1"/>
</dbReference>
<dbReference type="InterPro" id="IPR006311">
    <property type="entry name" value="TAT_signal"/>
</dbReference>
<dbReference type="GO" id="GO:0015833">
    <property type="term" value="P:peptide transport"/>
    <property type="evidence" value="ECO:0007669"/>
    <property type="project" value="TreeGrafter"/>
</dbReference>
<dbReference type="PANTHER" id="PTHR30290:SF83">
    <property type="entry name" value="ABC TRANSPORTER SUBSTRATE-BINDING PROTEIN"/>
    <property type="match status" value="1"/>
</dbReference>
<dbReference type="GO" id="GO:1904680">
    <property type="term" value="F:peptide transmembrane transporter activity"/>
    <property type="evidence" value="ECO:0007669"/>
    <property type="project" value="TreeGrafter"/>
</dbReference>
<feature type="chain" id="PRO_5007067360" evidence="1">
    <location>
        <begin position="23"/>
        <end position="560"/>
    </location>
</feature>
<evidence type="ECO:0000313" key="3">
    <source>
        <dbReference type="EMBL" id="AMD86891.1"/>
    </source>
</evidence>
<dbReference type="Gene3D" id="3.40.190.10">
    <property type="entry name" value="Periplasmic binding protein-like II"/>
    <property type="match status" value="1"/>
</dbReference>
<dbReference type="InterPro" id="IPR000914">
    <property type="entry name" value="SBP_5_dom"/>
</dbReference>
<organism evidence="3 4">
    <name type="scientific">Actinomyces radicidentis</name>
    <dbReference type="NCBI Taxonomy" id="111015"/>
    <lineage>
        <taxon>Bacteria</taxon>
        <taxon>Bacillati</taxon>
        <taxon>Actinomycetota</taxon>
        <taxon>Actinomycetes</taxon>
        <taxon>Actinomycetales</taxon>
        <taxon>Actinomycetaceae</taxon>
        <taxon>Actinomyces</taxon>
    </lineage>
</organism>
<evidence type="ECO:0000256" key="1">
    <source>
        <dbReference type="SAM" id="SignalP"/>
    </source>
</evidence>